<feature type="compositionally biased region" description="Polar residues" evidence="2">
    <location>
        <begin position="1830"/>
        <end position="1861"/>
    </location>
</feature>
<dbReference type="CTD" id="108719858"/>
<sequence length="1978" mass="219449">MSKPSRSARPLPSHVHSKPPMNRKEDFSNRGRKISLGEKILRAGSEENLSKQQVQAAQILSRQVSSSSNKGQSKHGMQGSSLENIEFHQSKENLSNGNSHIPQKSGRNIPRRHTVGGPRSSKEILGMQTSDMDRKREAFLEHLKYKYPHHATAIMGHQERLRDQAVQCMLASLHSELDIQRYLMKIESSQRTKSPKLSSSPQPSLGDPGEHLSEASADSGDMMFEADSAVPFVRGSRTRASLPVVRSNNQTKERSLGVLFLQYGDDTKKMQMPNEITGIDTIRALFVSAFAQQLTMKILESPNTAIYIKDDGRNIYYELSDVRNIQDRAFLKVYNKDPAHAFNHTRGTLNGDVRMQRDISYSVREGTVIHRPGSATYTSHAGPVSPPPTPVPHSMPSSPSRIPYGGGRPAAVQSNTTMQRERIPSVPASRSISPSPSAILERRDVKPDEDMGNKNVQLLRNDMYQDPYLYHEGRMSMASSHGGHPLDVPDHIIAYHRGSTRSASTYSNSSMQMEMMEQSMYRQKSRKHVESHLPTLGSKTPPTSPHRVADIRMMEMHAHNAHLPPHGMQSDRSSPLRQSFKKEQGPGMFVEAKVRNTGGIISMADIVQSPTDKQVFGGYGVPPKDPYTRERMHAMEKQIASLTGIVQTALLKGPSPNNSAPSDKVLKSANGSTSSTDRPGNQGAAAAKNSLVLSESVTLINQQSAACSQDMHVSLQDMRRNVAELRLQLHKMRQLQLQNQETVRLMMKKAEMEISSKVNEMVRSAEDPVQRQRVLVEQERQKYLNDEEQIVAKLSDLEDFVESLKKERSTSQRVITLKDVEDRAFILRQIGESVSNLKGEFPYLQNKMRAVLRVEVEAVRFLKEEPHKLDSLLKRIRNMTDALSALRRHATDGPSKATDINQTSHFVVTERVTETDSLQVHEEKSQTYLQPTQTDGGPAVESPTASVKSEVVPLSAGLKVHQVQSSPVLMQQSQHSSALVNHTPTPSTQTSHTTELLVSPQTASVPPSVTPENARRNPTTQTTGQEGSSMQSLFIDEINQVTYRNRAVSIEEAERKFEEKRQNLDHYNGKEFEKMLEEAQANIMKAIPSLEVPAQPQKVEIVDKLEVTEVNTKTEQDNDKIKSPPPPPPRRMFPPGSGLNSVRTAESTYLVRRESSKDSEEAPPKVPAKAETEDLHSLEATVKSSVIKDEDDEEEGARIMAELQAFQKCSFVDVNPKSPNELSKADSQDFRATAVTQAKEKKVSCTVSKECLNSESPEEKWKIQNVLIPASDSTMIRQGDTIIVNEKSTYSLFTGREKCRESQTDKEISPDKECEKEDMSPLVIPGILEKRTIKFNALKESESGKPQHKTEVLNVKVGDILHEEKEKVVESHLSTLKPLNEQEMPYMDVGQTVVLRNKSSRRSLSQQQSEETDSPTTSPTEAKSPADNIAFMITKTKVQVLSTGEVQDIVNRRGEDVQTFNIDRGNNEKILSGNLVNVGSEDPMVCTDKKPVIIIFDEPMDIKSAYKRLSTIFEEGDDDLEKHMSQAKIEEEEEEETEVSPSQESKQKLPMEHTIKVSAEGPGLENKYRFNYPSLAEMKKTIFEDANATQTHFTDDDKSEACDDQFGQRQDVKKKFKFKFPKKQLAALTQAIRTGTKTGKKTLQVVVYEEEEEPDGTIKQHKEAKRFEIVRSNSKEENAKSSSEAEAGSLETDIQVSRTDEIKRTTYKILDSLEQTIKQQETLMSEMAPIMRTEVLETREKVSSDIKTGAVEPAEETKPVLSTPSSIPTAARKGSNGGPQTSRMPIPMSSKSRQANVDKTSKQPKLQEPQRQYRQANGGTKKAGGDVKASTPSLSVSKIPGFSSNTGKSGSVPAQSSDTSNPPNPPVKSHVSVAHSNIQASRTINSSALIRPAHNGSSKLQPPPTYKGHHLSFSPQASNGRPALPSPTASSSSPPSSVSPSSLTQGVKSVRTIHTPSFTSYKSQNGNASKGLNAKETS</sequence>
<feature type="compositionally biased region" description="Polar residues" evidence="2">
    <location>
        <begin position="1809"/>
        <end position="1818"/>
    </location>
</feature>
<dbReference type="Gene3D" id="1.20.58.1540">
    <property type="entry name" value="Actin interacting protein 3, C-terminal domain"/>
    <property type="match status" value="1"/>
</dbReference>
<feature type="compositionally biased region" description="Low complexity" evidence="2">
    <location>
        <begin position="195"/>
        <end position="205"/>
    </location>
</feature>
<accession>A0A8J1L2Y4</accession>
<name>A0A8J1L2Y4_XENLA</name>
<dbReference type="GeneID" id="108719858"/>
<feature type="region of interest" description="Disordered" evidence="2">
    <location>
        <begin position="47"/>
        <end position="79"/>
    </location>
</feature>
<feature type="region of interest" description="Disordered" evidence="2">
    <location>
        <begin position="650"/>
        <end position="685"/>
    </location>
</feature>
<feature type="region of interest" description="Disordered" evidence="2">
    <location>
        <begin position="188"/>
        <end position="215"/>
    </location>
</feature>
<feature type="compositionally biased region" description="Basic and acidic residues" evidence="2">
    <location>
        <begin position="22"/>
        <end position="33"/>
    </location>
</feature>
<feature type="region of interest" description="Disordered" evidence="2">
    <location>
        <begin position="1000"/>
        <end position="1030"/>
    </location>
</feature>
<evidence type="ECO:0000259" key="3">
    <source>
        <dbReference type="Pfam" id="PF03915"/>
    </source>
</evidence>
<feature type="compositionally biased region" description="Basic and acidic residues" evidence="2">
    <location>
        <begin position="1669"/>
        <end position="1679"/>
    </location>
</feature>
<feature type="region of interest" description="Disordered" evidence="2">
    <location>
        <begin position="1"/>
        <end position="33"/>
    </location>
</feature>
<proteinExistence type="predicted"/>
<feature type="compositionally biased region" description="Polar residues" evidence="2">
    <location>
        <begin position="669"/>
        <end position="679"/>
    </location>
</feature>
<feature type="region of interest" description="Disordered" evidence="2">
    <location>
        <begin position="1398"/>
        <end position="1427"/>
    </location>
</feature>
<feature type="compositionally biased region" description="Low complexity" evidence="2">
    <location>
        <begin position="1922"/>
        <end position="1944"/>
    </location>
</feature>
<feature type="region of interest" description="Disordered" evidence="2">
    <location>
        <begin position="565"/>
        <end position="584"/>
    </location>
</feature>
<feature type="region of interest" description="Disordered" evidence="2">
    <location>
        <begin position="1735"/>
        <end position="1978"/>
    </location>
</feature>
<feature type="compositionally biased region" description="Pro residues" evidence="2">
    <location>
        <begin position="384"/>
        <end position="393"/>
    </location>
</feature>
<dbReference type="GO" id="GO:0005737">
    <property type="term" value="C:cytoplasm"/>
    <property type="evidence" value="ECO:0000318"/>
    <property type="project" value="GO_Central"/>
</dbReference>
<feature type="compositionally biased region" description="Polar residues" evidence="2">
    <location>
        <begin position="1874"/>
        <end position="1888"/>
    </location>
</feature>
<feature type="compositionally biased region" description="Basic and acidic residues" evidence="2">
    <location>
        <begin position="1151"/>
        <end position="1174"/>
    </location>
</feature>
<feature type="compositionally biased region" description="Polar residues" evidence="2">
    <location>
        <begin position="1952"/>
        <end position="1978"/>
    </location>
</feature>
<feature type="region of interest" description="Disordered" evidence="2">
    <location>
        <begin position="373"/>
        <end position="399"/>
    </location>
</feature>
<dbReference type="InterPro" id="IPR022782">
    <property type="entry name" value="AIP3-like_C"/>
</dbReference>
<evidence type="ECO:0000313" key="5">
    <source>
        <dbReference type="RefSeq" id="XP_041423334.1"/>
    </source>
</evidence>
<feature type="compositionally biased region" description="Pro residues" evidence="2">
    <location>
        <begin position="1123"/>
        <end position="1132"/>
    </location>
</feature>
<organism evidence="4 5">
    <name type="scientific">Xenopus laevis</name>
    <name type="common">African clawed frog</name>
    <dbReference type="NCBI Taxonomy" id="8355"/>
    <lineage>
        <taxon>Eukaryota</taxon>
        <taxon>Metazoa</taxon>
        <taxon>Chordata</taxon>
        <taxon>Craniata</taxon>
        <taxon>Vertebrata</taxon>
        <taxon>Euteleostomi</taxon>
        <taxon>Amphibia</taxon>
        <taxon>Batrachia</taxon>
        <taxon>Anura</taxon>
        <taxon>Pipoidea</taxon>
        <taxon>Pipidae</taxon>
        <taxon>Xenopodinae</taxon>
        <taxon>Xenopus</taxon>
        <taxon>Xenopus</taxon>
    </lineage>
</organism>
<dbReference type="InterPro" id="IPR051825">
    <property type="entry name" value="SRCIN1"/>
</dbReference>
<dbReference type="RefSeq" id="XP_041423334.1">
    <property type="nucleotide sequence ID" value="XM_041567400.1"/>
</dbReference>
<feature type="compositionally biased region" description="Polar residues" evidence="2">
    <location>
        <begin position="1778"/>
        <end position="1798"/>
    </location>
</feature>
<feature type="compositionally biased region" description="Polar residues" evidence="2">
    <location>
        <begin position="1138"/>
        <end position="1147"/>
    </location>
</feature>
<keyword evidence="4" id="KW-1185">Reference proteome</keyword>
<protein>
    <submittedName>
        <fullName evidence="5">Sickle tail protein homolog isoform X1</fullName>
    </submittedName>
</protein>
<dbReference type="Pfam" id="PF03915">
    <property type="entry name" value="AIP3"/>
    <property type="match status" value="1"/>
</dbReference>
<feature type="region of interest" description="Disordered" evidence="2">
    <location>
        <begin position="917"/>
        <end position="946"/>
    </location>
</feature>
<feature type="compositionally biased region" description="Basic and acidic residues" evidence="2">
    <location>
        <begin position="1109"/>
        <end position="1122"/>
    </location>
</feature>
<feature type="region of interest" description="Disordered" evidence="2">
    <location>
        <begin position="1109"/>
        <end position="1174"/>
    </location>
</feature>
<evidence type="ECO:0000256" key="1">
    <source>
        <dbReference type="ARBA" id="ARBA00023054"/>
    </source>
</evidence>
<feature type="compositionally biased region" description="Basic and acidic residues" evidence="2">
    <location>
        <begin position="1735"/>
        <end position="1744"/>
    </location>
</feature>
<dbReference type="PANTHER" id="PTHR22741:SF11">
    <property type="entry name" value="SICKLE TAIL PROTEIN HOMOLOG"/>
    <property type="match status" value="1"/>
</dbReference>
<reference evidence="5" key="1">
    <citation type="submission" date="2025-08" db="UniProtKB">
        <authorList>
            <consortium name="RefSeq"/>
        </authorList>
    </citation>
    <scope>IDENTIFICATION</scope>
    <source>
        <strain evidence="5">J_2021</strain>
        <tissue evidence="5">Erythrocytes</tissue>
    </source>
</reference>
<gene>
    <name evidence="5" type="primary">kiaa1217.S</name>
</gene>
<feature type="compositionally biased region" description="Polar residues" evidence="2">
    <location>
        <begin position="926"/>
        <end position="935"/>
    </location>
</feature>
<dbReference type="OrthoDB" id="6022652at2759"/>
<evidence type="ECO:0000256" key="2">
    <source>
        <dbReference type="SAM" id="MobiDB-lite"/>
    </source>
</evidence>
<feature type="domain" description="Actin interacting protein 3-like C-terminal" evidence="3">
    <location>
        <begin position="260"/>
        <end position="336"/>
    </location>
</feature>
<feature type="compositionally biased region" description="Low complexity" evidence="2">
    <location>
        <begin position="1402"/>
        <end position="1421"/>
    </location>
</feature>
<feature type="compositionally biased region" description="Polar residues" evidence="2">
    <location>
        <begin position="50"/>
        <end position="71"/>
    </location>
</feature>
<keyword evidence="1" id="KW-0175">Coiled coil</keyword>
<feature type="compositionally biased region" description="Polar residues" evidence="2">
    <location>
        <begin position="92"/>
        <end position="106"/>
    </location>
</feature>
<dbReference type="Proteomes" id="UP000186698">
    <property type="component" value="Chromosome 6S"/>
</dbReference>
<feature type="region of interest" description="Disordered" evidence="2">
    <location>
        <begin position="1517"/>
        <end position="1549"/>
    </location>
</feature>
<evidence type="ECO:0000313" key="4">
    <source>
        <dbReference type="Proteomes" id="UP000186698"/>
    </source>
</evidence>
<feature type="region of interest" description="Disordered" evidence="2">
    <location>
        <begin position="1669"/>
        <end position="1697"/>
    </location>
</feature>
<feature type="region of interest" description="Disordered" evidence="2">
    <location>
        <begin position="92"/>
        <end position="129"/>
    </location>
</feature>
<dbReference type="PANTHER" id="PTHR22741">
    <property type="entry name" value="P140CAP/SNIP-RELATED"/>
    <property type="match status" value="1"/>
</dbReference>